<dbReference type="SUPFAM" id="SSF74650">
    <property type="entry name" value="Galactose mutarotase-like"/>
    <property type="match status" value="1"/>
</dbReference>
<dbReference type="Proteomes" id="UP001266305">
    <property type="component" value="Unassembled WGS sequence"/>
</dbReference>
<keyword evidence="2" id="KW-1185">Reference proteome</keyword>
<dbReference type="PANTHER" id="PTHR11607:SF28">
    <property type="entry name" value="EPIDIDYMIS-SPECIFIC ALPHA-MANNOSIDASE"/>
    <property type="match status" value="1"/>
</dbReference>
<gene>
    <name evidence="1" type="primary">MAN2B2_3</name>
    <name evidence="1" type="ORF">P7K49_006077</name>
</gene>
<dbReference type="InterPro" id="IPR013780">
    <property type="entry name" value="Glyco_hydro_b"/>
</dbReference>
<dbReference type="Gene3D" id="2.60.40.1180">
    <property type="entry name" value="Golgi alpha-mannosidase II"/>
    <property type="match status" value="1"/>
</dbReference>
<evidence type="ECO:0000313" key="2">
    <source>
        <dbReference type="Proteomes" id="UP001266305"/>
    </source>
</evidence>
<reference evidence="1 2" key="1">
    <citation type="submission" date="2023-05" db="EMBL/GenBank/DDBJ databases">
        <title>B98-5 Cell Line De Novo Hybrid Assembly: An Optical Mapping Approach.</title>
        <authorList>
            <person name="Kananen K."/>
            <person name="Auerbach J.A."/>
            <person name="Kautto E."/>
            <person name="Blachly J.S."/>
        </authorList>
    </citation>
    <scope>NUCLEOTIDE SEQUENCE [LARGE SCALE GENOMIC DNA]</scope>
    <source>
        <strain evidence="1">B95-8</strain>
        <tissue evidence="1">Cell line</tissue>
    </source>
</reference>
<sequence length="149" mass="15770">MVNPGQGWDHSLIHPAGGLIKLCSSLSRGIKDKVQHHDAITGTESPKVRDMYVAHLASGMLGMRKLMASIVLDKLRSQEATAANSGAGPTGHFASVYNPLAWTVTTIVTLTVGFPGVRVTDEGGHPVPAQEDTTQEHTAIEGTCIYPAD</sequence>
<protein>
    <submittedName>
        <fullName evidence="1">Epididymis-specific alpha-mannosidase</fullName>
    </submittedName>
</protein>
<dbReference type="PANTHER" id="PTHR11607">
    <property type="entry name" value="ALPHA-MANNOSIDASE"/>
    <property type="match status" value="1"/>
</dbReference>
<dbReference type="InterPro" id="IPR011013">
    <property type="entry name" value="Gal_mutarotase_sf_dom"/>
</dbReference>
<dbReference type="InterPro" id="IPR037094">
    <property type="entry name" value="Glyco_hydro_38_cen_sf"/>
</dbReference>
<evidence type="ECO:0000313" key="1">
    <source>
        <dbReference type="EMBL" id="KAK2115451.1"/>
    </source>
</evidence>
<dbReference type="EMBL" id="JASSZA010000003">
    <property type="protein sequence ID" value="KAK2115451.1"/>
    <property type="molecule type" value="Genomic_DNA"/>
</dbReference>
<dbReference type="InterPro" id="IPR050843">
    <property type="entry name" value="Glycosyl_Hydrlase_38"/>
</dbReference>
<name>A0ABQ9W1E5_SAGOE</name>
<comment type="caution">
    <text evidence="1">The sequence shown here is derived from an EMBL/GenBank/DDBJ whole genome shotgun (WGS) entry which is preliminary data.</text>
</comment>
<accession>A0ABQ9W1E5</accession>
<organism evidence="1 2">
    <name type="scientific">Saguinus oedipus</name>
    <name type="common">Cotton-top tamarin</name>
    <name type="synonym">Oedipomidas oedipus</name>
    <dbReference type="NCBI Taxonomy" id="9490"/>
    <lineage>
        <taxon>Eukaryota</taxon>
        <taxon>Metazoa</taxon>
        <taxon>Chordata</taxon>
        <taxon>Craniata</taxon>
        <taxon>Vertebrata</taxon>
        <taxon>Euteleostomi</taxon>
        <taxon>Mammalia</taxon>
        <taxon>Eutheria</taxon>
        <taxon>Euarchontoglires</taxon>
        <taxon>Primates</taxon>
        <taxon>Haplorrhini</taxon>
        <taxon>Platyrrhini</taxon>
        <taxon>Cebidae</taxon>
        <taxon>Callitrichinae</taxon>
        <taxon>Saguinus</taxon>
    </lineage>
</organism>
<dbReference type="Gene3D" id="1.20.1270.50">
    <property type="entry name" value="Glycoside hydrolase family 38, central domain"/>
    <property type="match status" value="1"/>
</dbReference>
<proteinExistence type="predicted"/>